<keyword evidence="3" id="KW-1185">Reference proteome</keyword>
<reference evidence="2 3" key="1">
    <citation type="submission" date="2017-11" db="EMBL/GenBank/DDBJ databases">
        <title>Genomic Encyclopedia of Archaeal and Bacterial Type Strains, Phase II (KMG-II): From Individual Species to Whole Genera.</title>
        <authorList>
            <person name="Goeker M."/>
        </authorList>
    </citation>
    <scope>NUCLEOTIDE SEQUENCE [LARGE SCALE GENOMIC DNA]</scope>
    <source>
        <strain evidence="2 3">DSM 27763</strain>
    </source>
</reference>
<keyword evidence="1" id="KW-0472">Membrane</keyword>
<dbReference type="Proteomes" id="UP000230842">
    <property type="component" value="Unassembled WGS sequence"/>
</dbReference>
<dbReference type="EMBL" id="PGEZ01000001">
    <property type="protein sequence ID" value="PJJ57389.1"/>
    <property type="molecule type" value="Genomic_DNA"/>
</dbReference>
<dbReference type="AlphaFoldDB" id="A0A0B2BJL9"/>
<organism evidence="2 3">
    <name type="scientific">Mumia flava</name>
    <dbReference type="NCBI Taxonomy" id="1348852"/>
    <lineage>
        <taxon>Bacteria</taxon>
        <taxon>Bacillati</taxon>
        <taxon>Actinomycetota</taxon>
        <taxon>Actinomycetes</taxon>
        <taxon>Propionibacteriales</taxon>
        <taxon>Nocardioidaceae</taxon>
        <taxon>Mumia</taxon>
    </lineage>
</organism>
<keyword evidence="1" id="KW-0812">Transmembrane</keyword>
<accession>A0A0B2BJL9</accession>
<protein>
    <submittedName>
        <fullName evidence="2">Uncharacterized protein</fullName>
    </submittedName>
</protein>
<feature type="transmembrane region" description="Helical" evidence="1">
    <location>
        <begin position="188"/>
        <end position="211"/>
    </location>
</feature>
<feature type="transmembrane region" description="Helical" evidence="1">
    <location>
        <begin position="163"/>
        <end position="181"/>
    </location>
</feature>
<proteinExistence type="predicted"/>
<feature type="transmembrane region" description="Helical" evidence="1">
    <location>
        <begin position="242"/>
        <end position="262"/>
    </location>
</feature>
<sequence length="275" mass="28784">MVLVALTATAYAVPAAWFERTVVDEEGFVALVSPLFDDPAVRDVVVDDVSDAVMERSGLDGAAAVVAERVVRTATEQVLVSPELSAAWVEVARRSHRIDVTDLPPESLEGRFALDLTPLVEVVVDQANTTLGVDLPVGRDYVVLVGTPEHRQAFDRLRDVTRWWGAGVAVAVAAAIGAVALGRNRGAVTALLGVGLVLVAAGTAVVVRVAVPAALSGDQTESRVLGAVTERIGEQAVESYDVWATATAVGGVVLIVVGLVWLSRSRASRRAVPAP</sequence>
<comment type="caution">
    <text evidence="2">The sequence shown here is derived from an EMBL/GenBank/DDBJ whole genome shotgun (WGS) entry which is preliminary data.</text>
</comment>
<name>A0A0B2BJL9_9ACTN</name>
<evidence type="ECO:0000313" key="2">
    <source>
        <dbReference type="EMBL" id="PJJ57389.1"/>
    </source>
</evidence>
<keyword evidence="1" id="KW-1133">Transmembrane helix</keyword>
<evidence type="ECO:0000256" key="1">
    <source>
        <dbReference type="SAM" id="Phobius"/>
    </source>
</evidence>
<gene>
    <name evidence="2" type="ORF">CLV56_1617</name>
</gene>
<evidence type="ECO:0000313" key="3">
    <source>
        <dbReference type="Proteomes" id="UP000230842"/>
    </source>
</evidence>